<dbReference type="Proteomes" id="UP000076874">
    <property type="component" value="Unassembled WGS sequence"/>
</dbReference>
<protein>
    <submittedName>
        <fullName evidence="3">Uba ts-n domain containing protein</fullName>
    </submittedName>
</protein>
<dbReference type="SUPFAM" id="SSF48452">
    <property type="entry name" value="TPR-like"/>
    <property type="match status" value="1"/>
</dbReference>
<dbReference type="Gene3D" id="1.10.8.10">
    <property type="entry name" value="DNA helicase RuvA subunit, C-terminal domain"/>
    <property type="match status" value="1"/>
</dbReference>
<dbReference type="FunFam" id="1.25.40.10:FF:000354">
    <property type="entry name" value="UBA domain-containing protein 7"/>
    <property type="match status" value="1"/>
</dbReference>
<feature type="compositionally biased region" description="Polar residues" evidence="1">
    <location>
        <begin position="216"/>
        <end position="230"/>
    </location>
</feature>
<sequence length="1027" mass="106847">MDDLSGLDWSSSNNSAGTNKSATKPTTSSQPPFAASGFASYPSLRPTPSPFASGRSTPVSAQGSGTSAGINLGARPSQAAAAKPAQDSFSGLFQGGASKNPANLSLRERQELLEAEKRKKAEEVRKQQQENYGDGQFFDVLGRGSAGASRSGSPAIAPPAAAGNGNNSNNNNDDDLFAAFNADTKVDNASHFPPPAANGSGKSTPANAPPPGLDLSNPSAWGRPSTTSPSGLARNGAANEDDDDDPFGLNRLQARTGPAAPPAVVEDRGGDDDEVEDDLLGDLGRPVDEVRRKTEAQRRQTAQSTRRPQPEAGKPIEDSDSDSTTSSVANDNGVAKTGNEPFDRAVAQLVDYGFSPENARRGLTEGGAGLNVQAAVNWLLDDAHRQAKEKALGKTGGGRSGSGEGAGPFKPPNEGRTTSRSRNTGDGGPAWMREADGGHAPSRGDGRSSSAALAEGDFAKTAAAMGSNFLKTANSLWKTGQKQLQKAVQDFQQDADPNQPKWMRSAGQEHMDAPAAPDGGAAARRRDAAASAAAAVAATEEAMMLESRPERRSAGTSAPRSRPDEPPLKSSRNPDAGLASRTGSVPRWQQQSSADPRARLTKQALEAEIAQAYVSPSRRRKAPAAAPAASEPPPSRQPAAPASQSEGDLLSNSTALPQRPAPSRGGSNDSAARFSPRAAPNPRSLSAQQPPPPKVARQVPPVNPYVLQTSAKHRADGAAHVKRGDYAAAHAAYSSALSAGIPDSHPLLAVLFCNRALTALKTGEPRQAVADADAALAVIGPGRGEGESVALEDGTGAARGMKELYGKALMRKAEALEQMERWAEAGPVWQQCVESGVGGATAVAGRQRGQTALAPKTTKPSTPKPATPKPPTPRPSGPRPSNGLSPAFASSSASAAVPTSSTGRDFAAVERLRAANEAAAQEDAAKLALLDKVDARVASWRDGKKDNLRALLGSMELVLWEGSGWKKVGLHELVMPNKVKVVYMKAIGKTHPDKLPQDASTEIRMIAGMVFSTLNESWDKFKADNKM</sequence>
<feature type="compositionally biased region" description="Low complexity" evidence="1">
    <location>
        <begin position="879"/>
        <end position="901"/>
    </location>
</feature>
<feature type="domain" description="UBA" evidence="2">
    <location>
        <begin position="340"/>
        <end position="382"/>
    </location>
</feature>
<feature type="region of interest" description="Disordered" evidence="1">
    <location>
        <begin position="387"/>
        <end position="452"/>
    </location>
</feature>
<feature type="compositionally biased region" description="Low complexity" evidence="1">
    <location>
        <begin position="637"/>
        <end position="646"/>
    </location>
</feature>
<gene>
    <name evidence="3" type="ORF">SPI_03364</name>
</gene>
<evidence type="ECO:0000313" key="3">
    <source>
        <dbReference type="EMBL" id="OAA64717.1"/>
    </source>
</evidence>
<feature type="compositionally biased region" description="Polar residues" evidence="1">
    <location>
        <begin position="8"/>
        <end position="31"/>
    </location>
</feature>
<dbReference type="SUPFAM" id="SSF46565">
    <property type="entry name" value="Chaperone J-domain"/>
    <property type="match status" value="1"/>
</dbReference>
<feature type="compositionally biased region" description="Basic and acidic residues" evidence="1">
    <location>
        <begin position="106"/>
        <end position="128"/>
    </location>
</feature>
<dbReference type="Gene3D" id="1.25.40.10">
    <property type="entry name" value="Tetratricopeptide repeat domain"/>
    <property type="match status" value="1"/>
</dbReference>
<dbReference type="OrthoDB" id="1717591at2759"/>
<dbReference type="PANTHER" id="PTHR23172:SF19">
    <property type="entry name" value="J DOMAIN-CONTAINING PROTEIN"/>
    <property type="match status" value="1"/>
</dbReference>
<feature type="compositionally biased region" description="Polar residues" evidence="1">
    <location>
        <begin position="54"/>
        <end position="69"/>
    </location>
</feature>
<feature type="compositionally biased region" description="Basic and acidic residues" evidence="1">
    <location>
        <begin position="285"/>
        <end position="298"/>
    </location>
</feature>
<feature type="compositionally biased region" description="Low complexity" evidence="1">
    <location>
        <begin position="513"/>
        <end position="522"/>
    </location>
</feature>
<reference evidence="3 4" key="1">
    <citation type="journal article" date="2016" name="Genome Biol. Evol.">
        <title>Divergent and convergent evolution of fungal pathogenicity.</title>
        <authorList>
            <person name="Shang Y."/>
            <person name="Xiao G."/>
            <person name="Zheng P."/>
            <person name="Cen K."/>
            <person name="Zhan S."/>
            <person name="Wang C."/>
        </authorList>
    </citation>
    <scope>NUCLEOTIDE SEQUENCE [LARGE SCALE GENOMIC DNA]</scope>
    <source>
        <strain evidence="3 4">RCEF 264</strain>
    </source>
</reference>
<feature type="compositionally biased region" description="Acidic residues" evidence="1">
    <location>
        <begin position="269"/>
        <end position="280"/>
    </location>
</feature>
<feature type="compositionally biased region" description="Polar residues" evidence="1">
    <location>
        <begin position="581"/>
        <end position="594"/>
    </location>
</feature>
<dbReference type="InterPro" id="IPR009060">
    <property type="entry name" value="UBA-like_sf"/>
</dbReference>
<proteinExistence type="predicted"/>
<organism evidence="3 4">
    <name type="scientific">Niveomyces insectorum RCEF 264</name>
    <dbReference type="NCBI Taxonomy" id="1081102"/>
    <lineage>
        <taxon>Eukaryota</taxon>
        <taxon>Fungi</taxon>
        <taxon>Dikarya</taxon>
        <taxon>Ascomycota</taxon>
        <taxon>Pezizomycotina</taxon>
        <taxon>Sordariomycetes</taxon>
        <taxon>Hypocreomycetidae</taxon>
        <taxon>Hypocreales</taxon>
        <taxon>Cordycipitaceae</taxon>
        <taxon>Niveomyces</taxon>
    </lineage>
</organism>
<feature type="region of interest" description="Disordered" evidence="1">
    <location>
        <begin position="1"/>
        <end position="342"/>
    </location>
</feature>
<name>A0A167XA79_9HYPO</name>
<feature type="compositionally biased region" description="Low complexity" evidence="1">
    <location>
        <begin position="851"/>
        <end position="861"/>
    </location>
</feature>
<dbReference type="EMBL" id="AZHD01000004">
    <property type="protein sequence ID" value="OAA64717.1"/>
    <property type="molecule type" value="Genomic_DNA"/>
</dbReference>
<keyword evidence="4" id="KW-1185">Reference proteome</keyword>
<feature type="compositionally biased region" description="Basic and acidic residues" evidence="1">
    <location>
        <begin position="433"/>
        <end position="446"/>
    </location>
</feature>
<feature type="compositionally biased region" description="Low complexity" evidence="1">
    <location>
        <begin position="142"/>
        <end position="171"/>
    </location>
</feature>
<accession>A0A167XA79</accession>
<evidence type="ECO:0000313" key="4">
    <source>
        <dbReference type="Proteomes" id="UP000076874"/>
    </source>
</evidence>
<dbReference type="PANTHER" id="PTHR23172">
    <property type="entry name" value="AUXILIN/CYCLIN G-ASSOCIATED KINASE-RELATED"/>
    <property type="match status" value="1"/>
</dbReference>
<dbReference type="GO" id="GO:0005737">
    <property type="term" value="C:cytoplasm"/>
    <property type="evidence" value="ECO:0007669"/>
    <property type="project" value="TreeGrafter"/>
</dbReference>
<dbReference type="Gene3D" id="1.10.287.110">
    <property type="entry name" value="DnaJ domain"/>
    <property type="match status" value="1"/>
</dbReference>
<feature type="compositionally biased region" description="Polar residues" evidence="1">
    <location>
        <begin position="485"/>
        <end position="496"/>
    </location>
</feature>
<feature type="compositionally biased region" description="Pro residues" evidence="1">
    <location>
        <begin position="862"/>
        <end position="878"/>
    </location>
</feature>
<evidence type="ECO:0000256" key="1">
    <source>
        <dbReference type="SAM" id="MobiDB-lite"/>
    </source>
</evidence>
<dbReference type="STRING" id="1081102.A0A167XA79"/>
<dbReference type="GO" id="GO:0072318">
    <property type="term" value="P:clathrin coat disassembly"/>
    <property type="evidence" value="ECO:0007669"/>
    <property type="project" value="TreeGrafter"/>
</dbReference>
<dbReference type="GO" id="GO:0072583">
    <property type="term" value="P:clathrin-dependent endocytosis"/>
    <property type="evidence" value="ECO:0007669"/>
    <property type="project" value="TreeGrafter"/>
</dbReference>
<dbReference type="FunFam" id="1.10.287.110:FF:000002">
    <property type="entry name" value="putative tyrosine-protein phosphatase auxilin isoform X2"/>
    <property type="match status" value="1"/>
</dbReference>
<feature type="compositionally biased region" description="Gly residues" evidence="1">
    <location>
        <begin position="394"/>
        <end position="406"/>
    </location>
</feature>
<dbReference type="GO" id="GO:0031982">
    <property type="term" value="C:vesicle"/>
    <property type="evidence" value="ECO:0007669"/>
    <property type="project" value="TreeGrafter"/>
</dbReference>
<dbReference type="SUPFAM" id="SSF46934">
    <property type="entry name" value="UBA-like"/>
    <property type="match status" value="1"/>
</dbReference>
<dbReference type="InterPro" id="IPR036869">
    <property type="entry name" value="J_dom_sf"/>
</dbReference>
<dbReference type="AlphaFoldDB" id="A0A167XA79"/>
<dbReference type="InterPro" id="IPR011990">
    <property type="entry name" value="TPR-like_helical_dom_sf"/>
</dbReference>
<feature type="region of interest" description="Disordered" evidence="1">
    <location>
        <begin position="485"/>
        <end position="700"/>
    </location>
</feature>
<feature type="region of interest" description="Disordered" evidence="1">
    <location>
        <begin position="840"/>
        <end position="901"/>
    </location>
</feature>
<feature type="compositionally biased region" description="Polar residues" evidence="1">
    <location>
        <begin position="415"/>
        <end position="424"/>
    </location>
</feature>
<evidence type="ECO:0000259" key="2">
    <source>
        <dbReference type="PROSITE" id="PS50030"/>
    </source>
</evidence>
<comment type="caution">
    <text evidence="3">The sequence shown here is derived from an EMBL/GenBank/DDBJ whole genome shotgun (WGS) entry which is preliminary data.</text>
</comment>
<feature type="compositionally biased region" description="Low complexity" evidence="1">
    <location>
        <begin position="529"/>
        <end position="538"/>
    </location>
</feature>
<feature type="compositionally biased region" description="Low complexity" evidence="1">
    <location>
        <begin position="74"/>
        <end position="86"/>
    </location>
</feature>
<dbReference type="GO" id="GO:0030276">
    <property type="term" value="F:clathrin binding"/>
    <property type="evidence" value="ECO:0007669"/>
    <property type="project" value="TreeGrafter"/>
</dbReference>
<dbReference type="PROSITE" id="PS50030">
    <property type="entry name" value="UBA"/>
    <property type="match status" value="1"/>
</dbReference>
<dbReference type="InterPro" id="IPR015940">
    <property type="entry name" value="UBA"/>
</dbReference>